<dbReference type="InterPro" id="IPR058627">
    <property type="entry name" value="MdtA-like_C"/>
</dbReference>
<proteinExistence type="inferred from homology"/>
<evidence type="ECO:0000313" key="9">
    <source>
        <dbReference type="Proteomes" id="UP000278437"/>
    </source>
</evidence>
<feature type="chain" id="PRO_5047282672" evidence="5">
    <location>
        <begin position="34"/>
        <end position="418"/>
    </location>
</feature>
<accession>A0ABN5TZW3</accession>
<keyword evidence="9" id="KW-1185">Reference proteome</keyword>
<protein>
    <submittedName>
        <fullName evidence="8">Macrolide export protein MacA</fullName>
    </submittedName>
</protein>
<evidence type="ECO:0000256" key="3">
    <source>
        <dbReference type="ARBA" id="ARBA00023054"/>
    </source>
</evidence>
<evidence type="ECO:0000256" key="4">
    <source>
        <dbReference type="SAM" id="Coils"/>
    </source>
</evidence>
<comment type="subcellular location">
    <subcellularLocation>
        <location evidence="1">Cell envelope</location>
    </subcellularLocation>
</comment>
<organism evidence="8 9">
    <name type="scientific">Shewanella khirikhana</name>
    <dbReference type="NCBI Taxonomy" id="1965282"/>
    <lineage>
        <taxon>Bacteria</taxon>
        <taxon>Pseudomonadati</taxon>
        <taxon>Pseudomonadota</taxon>
        <taxon>Gammaproteobacteria</taxon>
        <taxon>Alteromonadales</taxon>
        <taxon>Shewanellaceae</taxon>
        <taxon>Shewanella</taxon>
    </lineage>
</organism>
<dbReference type="InterPro" id="IPR006143">
    <property type="entry name" value="RND_pump_MFP"/>
</dbReference>
<feature type="domain" description="Multidrug resistance protein MdtA-like C-terminal permuted SH3" evidence="6">
    <location>
        <begin position="343"/>
        <end position="401"/>
    </location>
</feature>
<keyword evidence="3 4" id="KW-0175">Coiled coil</keyword>
<feature type="signal peptide" evidence="5">
    <location>
        <begin position="1"/>
        <end position="33"/>
    </location>
</feature>
<evidence type="ECO:0000256" key="2">
    <source>
        <dbReference type="ARBA" id="ARBA00009477"/>
    </source>
</evidence>
<dbReference type="PANTHER" id="PTHR32347">
    <property type="entry name" value="EFFLUX SYSTEM COMPONENT YKNX-RELATED"/>
    <property type="match status" value="1"/>
</dbReference>
<dbReference type="SUPFAM" id="SSF111369">
    <property type="entry name" value="HlyD-like secretion proteins"/>
    <property type="match status" value="1"/>
</dbReference>
<gene>
    <name evidence="8" type="primary">macA_2</name>
    <name evidence="8" type="ORF">STH12_03527</name>
</gene>
<evidence type="ECO:0000256" key="5">
    <source>
        <dbReference type="SAM" id="SignalP"/>
    </source>
</evidence>
<evidence type="ECO:0000259" key="6">
    <source>
        <dbReference type="Pfam" id="PF25967"/>
    </source>
</evidence>
<sequence length="418" mass="46506">MNAKLRYSAIKQRNKWLAAAVACVSLAAYGAWNAPGASSETVSVSTLEVAAVTRAPFREQINIRGTYVPDQSVYLDAIEGGRVEKLLVEEGQLVSKGQPLLVLSNTGLQLDVISREAQISEQLNNLQNTQLAIAQNALKLKQDLANFDYRINNLERKLKQNQVLLKKHMISKDEYHQVADELEYLHSAKALTIESQDVDNQLRQVQLAQLQDSVKQLNTNLDFARKNLENLIVKAPIDGQLSSFNVELGESKTRGERLGQVDDLDEFKIQAKLDEFYLNNVYVGQTGKTYINEKTVEVRVDKIYAQVESGKFKIELKFQQPLNSKMRRGQNLTVELALSDDSNVLQLPLGGFIQDTGGQWAFVVSEDGSKAERRAITLGRENGTSVEVLSGVSAGESVIISPYRDLANVSVVDFDFDN</sequence>
<dbReference type="EMBL" id="CP020373">
    <property type="protein sequence ID" value="AZQ12586.1"/>
    <property type="molecule type" value="Genomic_DNA"/>
</dbReference>
<name>A0ABN5TZW3_9GAMM</name>
<feature type="coiled-coil region" evidence="4">
    <location>
        <begin position="207"/>
        <end position="234"/>
    </location>
</feature>
<evidence type="ECO:0000256" key="1">
    <source>
        <dbReference type="ARBA" id="ARBA00004196"/>
    </source>
</evidence>
<evidence type="ECO:0000259" key="7">
    <source>
        <dbReference type="Pfam" id="PF25984"/>
    </source>
</evidence>
<reference evidence="9" key="1">
    <citation type="submission" date="2017-03" db="EMBL/GenBank/DDBJ databases">
        <title>Full genome sequence of a non-lethal Shewanella isolate that potentiates virulence of Vibio parahaemolyticus causing acute hepatopancreatic necrosis disease (AHPND) in shrimp.</title>
        <authorList>
            <person name="Prachumwat A."/>
            <person name="Sritunyalucksana K."/>
        </authorList>
    </citation>
    <scope>NUCLEOTIDE SEQUENCE [LARGE SCALE GENOMIC DNA]</scope>
    <source>
        <strain evidence="9">TH2012</strain>
    </source>
</reference>
<feature type="domain" description="YknX-like barrel-sandwich hybrid" evidence="7">
    <location>
        <begin position="71"/>
        <end position="253"/>
    </location>
</feature>
<dbReference type="Gene3D" id="2.40.50.100">
    <property type="match status" value="1"/>
</dbReference>
<dbReference type="Pfam" id="PF25967">
    <property type="entry name" value="RND-MFP_C"/>
    <property type="match status" value="1"/>
</dbReference>
<dbReference type="Gene3D" id="1.10.287.470">
    <property type="entry name" value="Helix hairpin bin"/>
    <property type="match status" value="1"/>
</dbReference>
<evidence type="ECO:0000313" key="8">
    <source>
        <dbReference type="EMBL" id="AZQ12586.1"/>
    </source>
</evidence>
<dbReference type="InterPro" id="IPR050465">
    <property type="entry name" value="UPF0194_transport"/>
</dbReference>
<dbReference type="Proteomes" id="UP000278437">
    <property type="component" value="Chromosome"/>
</dbReference>
<dbReference type="Gene3D" id="2.40.30.170">
    <property type="match status" value="1"/>
</dbReference>
<dbReference type="RefSeq" id="WP_126168752.1">
    <property type="nucleotide sequence ID" value="NZ_CP020373.1"/>
</dbReference>
<dbReference type="Gene3D" id="2.40.420.20">
    <property type="match status" value="1"/>
</dbReference>
<dbReference type="NCBIfam" id="TIGR01730">
    <property type="entry name" value="RND_mfp"/>
    <property type="match status" value="1"/>
</dbReference>
<dbReference type="Pfam" id="PF25984">
    <property type="entry name" value="BSH_YknX"/>
    <property type="match status" value="1"/>
</dbReference>
<keyword evidence="5" id="KW-0732">Signal</keyword>
<dbReference type="InterPro" id="IPR058639">
    <property type="entry name" value="BSH_YknX-like"/>
</dbReference>
<comment type="similarity">
    <text evidence="2">Belongs to the membrane fusion protein (MFP) (TC 8.A.1) family.</text>
</comment>
<dbReference type="PANTHER" id="PTHR32347:SF23">
    <property type="entry name" value="BLL5650 PROTEIN"/>
    <property type="match status" value="1"/>
</dbReference>